<organism evidence="2 3">
    <name type="scientific">Clostridium innocuum</name>
    <dbReference type="NCBI Taxonomy" id="1522"/>
    <lineage>
        <taxon>Bacteria</taxon>
        <taxon>Bacillati</taxon>
        <taxon>Bacillota</taxon>
        <taxon>Clostridia</taxon>
        <taxon>Eubacteriales</taxon>
        <taxon>Clostridiaceae</taxon>
        <taxon>Clostridium</taxon>
    </lineage>
</organism>
<name>A0AAP9MEI3_CLOIN</name>
<dbReference type="RefSeq" id="WP_002606897.1">
    <property type="nucleotide sequence ID" value="NZ_BAAACC010000012.1"/>
</dbReference>
<evidence type="ECO:0008006" key="4">
    <source>
        <dbReference type="Google" id="ProtNLM"/>
    </source>
</evidence>
<feature type="signal peptide" evidence="1">
    <location>
        <begin position="1"/>
        <end position="31"/>
    </location>
</feature>
<sequence length="189" mass="21756">MNKNRTNKVRILIAVFAVALLAMLVVPSSYAYFTARDTAKTEYTFANIDTEIEEPQPELQPTYIIKRPSIRNNGDTGCMVRVRLNASPERLFKQGALELDVNTGEWIKRDDYYYYNKVLEPGETTSSVINGIFIKDKNQLTEDFDVSITQESIQYKISNNEEYLDAKNADGTINMDTASRIWEIYENQR</sequence>
<accession>A0AAP9MEI3</accession>
<dbReference type="Proteomes" id="UP000503330">
    <property type="component" value="Chromosome"/>
</dbReference>
<dbReference type="EMBL" id="CP048838">
    <property type="protein sequence ID" value="QJA01119.1"/>
    <property type="molecule type" value="Genomic_DNA"/>
</dbReference>
<dbReference type="GeneID" id="61924105"/>
<gene>
    <name evidence="2" type="ORF">G4D54_01170</name>
</gene>
<evidence type="ECO:0000313" key="3">
    <source>
        <dbReference type="Proteomes" id="UP000503330"/>
    </source>
</evidence>
<protein>
    <recommendedName>
        <fullName evidence="4">Alternate signal-mediated exported protein, CPF_0494 family</fullName>
    </recommendedName>
</protein>
<feature type="chain" id="PRO_5042932880" description="Alternate signal-mediated exported protein, CPF_0494 family" evidence="1">
    <location>
        <begin position="32"/>
        <end position="189"/>
    </location>
</feature>
<evidence type="ECO:0000313" key="2">
    <source>
        <dbReference type="EMBL" id="QJA01119.1"/>
    </source>
</evidence>
<dbReference type="AlphaFoldDB" id="A0AAP9MEI3"/>
<keyword evidence="1" id="KW-0732">Signal</keyword>
<evidence type="ECO:0000256" key="1">
    <source>
        <dbReference type="SAM" id="SignalP"/>
    </source>
</evidence>
<proteinExistence type="predicted"/>
<reference evidence="2 3" key="1">
    <citation type="submission" date="2020-02" db="EMBL/GenBank/DDBJ databases">
        <authorList>
            <person name="Kociolek L.K."/>
            <person name="Ozer E.A."/>
        </authorList>
    </citation>
    <scope>NUCLEOTIDE SEQUENCE [LARGE SCALE GENOMIC DNA]</scope>
    <source>
        <strain evidence="2 3">ATCC 14501</strain>
    </source>
</reference>